<protein>
    <submittedName>
        <fullName evidence="1">Uncharacterized protein</fullName>
    </submittedName>
</protein>
<dbReference type="EMBL" id="BTSX01000005">
    <property type="protein sequence ID" value="GMS99319.1"/>
    <property type="molecule type" value="Genomic_DNA"/>
</dbReference>
<feature type="non-terminal residue" evidence="1">
    <location>
        <position position="68"/>
    </location>
</feature>
<keyword evidence="2" id="KW-1185">Reference proteome</keyword>
<reference evidence="1" key="1">
    <citation type="submission" date="2023-10" db="EMBL/GenBank/DDBJ databases">
        <title>Genome assembly of Pristionchus species.</title>
        <authorList>
            <person name="Yoshida K."/>
            <person name="Sommer R.J."/>
        </authorList>
    </citation>
    <scope>NUCLEOTIDE SEQUENCE</scope>
    <source>
        <strain evidence="1">RS0144</strain>
    </source>
</reference>
<gene>
    <name evidence="1" type="ORF">PENTCL1PPCAC_21494</name>
</gene>
<comment type="caution">
    <text evidence="1">The sequence shown here is derived from an EMBL/GenBank/DDBJ whole genome shotgun (WGS) entry which is preliminary data.</text>
</comment>
<dbReference type="AlphaFoldDB" id="A0AAV5TYJ5"/>
<evidence type="ECO:0000313" key="1">
    <source>
        <dbReference type="EMBL" id="GMS99319.1"/>
    </source>
</evidence>
<feature type="non-terminal residue" evidence="1">
    <location>
        <position position="1"/>
    </location>
</feature>
<accession>A0AAV5TYJ5</accession>
<organism evidence="1 2">
    <name type="scientific">Pristionchus entomophagus</name>
    <dbReference type="NCBI Taxonomy" id="358040"/>
    <lineage>
        <taxon>Eukaryota</taxon>
        <taxon>Metazoa</taxon>
        <taxon>Ecdysozoa</taxon>
        <taxon>Nematoda</taxon>
        <taxon>Chromadorea</taxon>
        <taxon>Rhabditida</taxon>
        <taxon>Rhabditina</taxon>
        <taxon>Diplogasteromorpha</taxon>
        <taxon>Diplogasteroidea</taxon>
        <taxon>Neodiplogasteridae</taxon>
        <taxon>Pristionchus</taxon>
    </lineage>
</organism>
<name>A0AAV5TYJ5_9BILA</name>
<sequence length="68" mass="7502">PESRVSIPRFAISPCPVAIRSALQADPQVCRVHTEMVATKIHEALCLLIGVDRRQICPEFIIAVFKGC</sequence>
<proteinExistence type="predicted"/>
<dbReference type="Proteomes" id="UP001432027">
    <property type="component" value="Unassembled WGS sequence"/>
</dbReference>
<evidence type="ECO:0000313" key="2">
    <source>
        <dbReference type="Proteomes" id="UP001432027"/>
    </source>
</evidence>